<keyword evidence="16" id="KW-1185">Reference proteome</keyword>
<evidence type="ECO:0000256" key="4">
    <source>
        <dbReference type="ARBA" id="ARBA00022741"/>
    </source>
</evidence>
<evidence type="ECO:0000259" key="12">
    <source>
        <dbReference type="Pfam" id="PF00133"/>
    </source>
</evidence>
<comment type="similarity">
    <text evidence="1 10">Belongs to the class-I aminoacyl-tRNA synthetase family. IleS type 1 subfamily.</text>
</comment>
<feature type="region of interest" description="Disordered" evidence="11">
    <location>
        <begin position="1"/>
        <end position="24"/>
    </location>
</feature>
<feature type="short sequence motif" description="'HIGH' region" evidence="10">
    <location>
        <begin position="82"/>
        <end position="92"/>
    </location>
</feature>
<evidence type="ECO:0000256" key="7">
    <source>
        <dbReference type="ARBA" id="ARBA00023146"/>
    </source>
</evidence>
<dbReference type="Proteomes" id="UP000051977">
    <property type="component" value="Unassembled WGS sequence"/>
</dbReference>
<name>A0ABR5PGQ3_9LACO</name>
<dbReference type="SUPFAM" id="SSF50677">
    <property type="entry name" value="ValRS/IleRS/LeuRS editing domain"/>
    <property type="match status" value="1"/>
</dbReference>
<evidence type="ECO:0000256" key="11">
    <source>
        <dbReference type="SAM" id="MobiDB-lite"/>
    </source>
</evidence>
<keyword evidence="2 10" id="KW-0963">Cytoplasm</keyword>
<dbReference type="InterPro" id="IPR010663">
    <property type="entry name" value="Znf_FPG/IleRS"/>
</dbReference>
<dbReference type="InterPro" id="IPR023585">
    <property type="entry name" value="Ile-tRNA-ligase_type1"/>
</dbReference>
<feature type="binding site" evidence="10">
    <location>
        <position position="582"/>
    </location>
    <ligand>
        <name>L-isoleucyl-5'-AMP</name>
        <dbReference type="ChEBI" id="CHEBI:178002"/>
    </ligand>
</feature>
<dbReference type="InterPro" id="IPR009008">
    <property type="entry name" value="Val/Leu/Ile-tRNA-synth_edit"/>
</dbReference>
<dbReference type="InterPro" id="IPR009080">
    <property type="entry name" value="tRNAsynth_Ia_anticodon-bd"/>
</dbReference>
<feature type="binding site" evidence="10">
    <location>
        <position position="918"/>
    </location>
    <ligand>
        <name>Zn(2+)</name>
        <dbReference type="ChEBI" id="CHEBI:29105"/>
    </ligand>
</feature>
<comment type="subcellular location">
    <subcellularLocation>
        <location evidence="10">Cytoplasm</location>
    </subcellularLocation>
</comment>
<dbReference type="InterPro" id="IPR050081">
    <property type="entry name" value="Ile-tRNA_ligase"/>
</dbReference>
<comment type="cofactor">
    <cofactor evidence="10">
        <name>Zn(2+)</name>
        <dbReference type="ChEBI" id="CHEBI:29105"/>
    </cofactor>
    <text evidence="10">Binds 1 zinc ion per subunit.</text>
</comment>
<dbReference type="EC" id="6.1.1.5" evidence="10"/>
<proteinExistence type="inferred from homology"/>
<dbReference type="Gene3D" id="1.10.10.830">
    <property type="entry name" value="Ile-tRNA synthetase CP2 domain-like"/>
    <property type="match status" value="1"/>
</dbReference>
<evidence type="ECO:0000313" key="15">
    <source>
        <dbReference type="EMBL" id="KRL18797.1"/>
    </source>
</evidence>
<keyword evidence="10" id="KW-0479">Metal-binding</keyword>
<dbReference type="PANTHER" id="PTHR42765">
    <property type="entry name" value="SOLEUCYL-TRNA SYNTHETASE"/>
    <property type="match status" value="1"/>
</dbReference>
<feature type="binding site" evidence="10">
    <location>
        <position position="921"/>
    </location>
    <ligand>
        <name>Zn(2+)</name>
        <dbReference type="ChEBI" id="CHEBI:29105"/>
    </ligand>
</feature>
<feature type="short sequence motif" description="'KMSKS' region" evidence="10">
    <location>
        <begin position="623"/>
        <end position="627"/>
    </location>
</feature>
<dbReference type="PANTHER" id="PTHR42765:SF1">
    <property type="entry name" value="ISOLEUCINE--TRNA LIGASE, MITOCHONDRIAL"/>
    <property type="match status" value="1"/>
</dbReference>
<dbReference type="InterPro" id="IPR002301">
    <property type="entry name" value="Ile-tRNA-ligase"/>
</dbReference>
<dbReference type="Pfam" id="PF00133">
    <property type="entry name" value="tRNA-synt_1"/>
    <property type="match status" value="1"/>
</dbReference>
<dbReference type="Pfam" id="PF06827">
    <property type="entry name" value="zf-FPG_IleRS"/>
    <property type="match status" value="1"/>
</dbReference>
<evidence type="ECO:0000313" key="16">
    <source>
        <dbReference type="Proteomes" id="UP000051977"/>
    </source>
</evidence>
<keyword evidence="10" id="KW-0862">Zinc</keyword>
<evidence type="ECO:0000256" key="5">
    <source>
        <dbReference type="ARBA" id="ARBA00022840"/>
    </source>
</evidence>
<sequence length="962" mass="109647">MTQFKKNHRSHHYPENKQFKKGSQTMRVKDTLNLGKTKFKMRGNLPVKEVDRQKAWDENHVYQQRQKLNEGKPTFVLHDGPPYANGDIHMGHAMNKISKDIIVRYKSMSGYRAPYVPGWDTHGLPIEQKLTQAGYDRKKMSTNDFRKLCREYALKQVERQKAEFKRLGVAGDWDNPYLTLKPEFEAQEIRVFGAFAKRGLIYKGKKPVYWSWSSESALAEAEVEYHDITSPTAFYGEKVVDGKGVLNNDTTFMVVWTTTPWTIPASEGITVDAGFDYSVVQPEGDDRHFVIASELVNKVSELVGWKNVKTLKTVKGQELEGVLAEHPFDHSRKLLTMLGDFVDLEEGTGLVHTAPGYGEDDFNIGRKYGLDIFAPVDDKGYLTEESGKDFAGVFYDDANKIALDKLKEANLLLRYMPLKHSYPFDWRTKKPIIFRATPQWFASVDKIKDDILKSLDDVQFFPDWGKVRLANMIKNRGDWVISRQRVWGVPLPIFYGEDGEAIITEETINHVADLFEKHGSDIWFEKDAKDLLPAGFKSEHSPNGKFTKENDIMDVWFDSGSSHQGVLEERDDLTYPADMYLEGSDQYRGWFNSSLITSVAVSNKAPYKQVLSQGFTLDGQGHKMSKSLGNTIAPIDVIKKMGAEIVRLWVTSVDTSADVRVSTENFVKVSDSYKKIRNTMRYLLANVSDFDPKKDAVPFDQLETQDQYMMILLNKFLGEARDCYEKYDFLDLNKKLISFISTDLSAFYLDVAKDIVYIDRKDGHKRRSMQTVMYDAAVTLTKLMTPVLPHTTEEIWPFLKEPEEFVQLTDIPEPQHFDNDATILANWNKFMTYRNDVLKVLEEARDAKQIGKSSEAKLTIYATSEVADLFESLHTDLATVLMVSQLEVTDFTDAPGNSTKFDSDGLALLVEKADGQVCERCRLTKTDVGADSDYPTFCQSCAEIVRSEFPETATEGFTDKKD</sequence>
<feature type="domain" description="Methionyl/Valyl/Leucyl/Isoleucyl-tRNA synthetase anticodon-binding" evidence="14">
    <location>
        <begin position="706"/>
        <end position="859"/>
    </location>
</feature>
<evidence type="ECO:0000256" key="8">
    <source>
        <dbReference type="ARBA" id="ARBA00025217"/>
    </source>
</evidence>
<dbReference type="CDD" id="cd07960">
    <property type="entry name" value="Anticodon_Ia_Ile_BEm"/>
    <property type="match status" value="1"/>
</dbReference>
<comment type="function">
    <text evidence="8 10">Catalyzes the attachment of isoleucine to tRNA(Ile). As IleRS can inadvertently accommodate and process structurally similar amino acids such as valine, to avoid such errors it has two additional distinct tRNA(Ile)-dependent editing activities. One activity is designated as 'pretransfer' editing and involves the hydrolysis of activated Val-AMP. The other activity is designated 'posttransfer' editing and involves deacylation of mischarged Val-tRNA(Ile).</text>
</comment>
<evidence type="ECO:0000259" key="13">
    <source>
        <dbReference type="Pfam" id="PF06827"/>
    </source>
</evidence>
<evidence type="ECO:0000259" key="14">
    <source>
        <dbReference type="Pfam" id="PF08264"/>
    </source>
</evidence>
<dbReference type="Pfam" id="PF08264">
    <property type="entry name" value="Anticodon_1"/>
    <property type="match status" value="1"/>
</dbReference>
<feature type="compositionally biased region" description="Basic residues" evidence="11">
    <location>
        <begin position="1"/>
        <end position="11"/>
    </location>
</feature>
<evidence type="ECO:0000256" key="2">
    <source>
        <dbReference type="ARBA" id="ARBA00022490"/>
    </source>
</evidence>
<feature type="domain" description="Zinc finger FPG/IleRS-type" evidence="13">
    <location>
        <begin position="915"/>
        <end position="943"/>
    </location>
</feature>
<dbReference type="Gene3D" id="3.40.50.620">
    <property type="entry name" value="HUPs"/>
    <property type="match status" value="2"/>
</dbReference>
<dbReference type="Gene3D" id="1.10.730.20">
    <property type="match status" value="1"/>
</dbReference>
<evidence type="ECO:0000256" key="6">
    <source>
        <dbReference type="ARBA" id="ARBA00022917"/>
    </source>
</evidence>
<feature type="binding site" evidence="10">
    <location>
        <position position="938"/>
    </location>
    <ligand>
        <name>Zn(2+)</name>
        <dbReference type="ChEBI" id="CHEBI:29105"/>
    </ligand>
</feature>
<dbReference type="SUPFAM" id="SSF47323">
    <property type="entry name" value="Anticodon-binding domain of a subclass of class I aminoacyl-tRNA synthetases"/>
    <property type="match status" value="1"/>
</dbReference>
<reference evidence="15 16" key="1">
    <citation type="journal article" date="2015" name="Genome Announc.">
        <title>Expanding the biotechnology potential of lactobacilli through comparative genomics of 213 strains and associated genera.</title>
        <authorList>
            <person name="Sun Z."/>
            <person name="Harris H.M."/>
            <person name="McCann A."/>
            <person name="Guo C."/>
            <person name="Argimon S."/>
            <person name="Zhang W."/>
            <person name="Yang X."/>
            <person name="Jeffery I.B."/>
            <person name="Cooney J.C."/>
            <person name="Kagawa T.F."/>
            <person name="Liu W."/>
            <person name="Song Y."/>
            <person name="Salvetti E."/>
            <person name="Wrobel A."/>
            <person name="Rasinkangas P."/>
            <person name="Parkhill J."/>
            <person name="Rea M.C."/>
            <person name="O'Sullivan O."/>
            <person name="Ritari J."/>
            <person name="Douillard F.P."/>
            <person name="Paul Ross R."/>
            <person name="Yang R."/>
            <person name="Briner A.E."/>
            <person name="Felis G.E."/>
            <person name="de Vos W.M."/>
            <person name="Barrangou R."/>
            <person name="Klaenhammer T.R."/>
            <person name="Caufield P.W."/>
            <person name="Cui Y."/>
            <person name="Zhang H."/>
            <person name="O'Toole P.W."/>
        </authorList>
    </citation>
    <scope>NUCLEOTIDE SEQUENCE [LARGE SCALE GENOMIC DNA]</scope>
    <source>
        <strain evidence="15 16">DSM 19907</strain>
    </source>
</reference>
<dbReference type="CDD" id="cd00818">
    <property type="entry name" value="IleRS_core"/>
    <property type="match status" value="1"/>
</dbReference>
<accession>A0ABR5PGQ3</accession>
<organism evidence="15 16">
    <name type="scientific">Lentilactobacillus rapi DSM 19907 = JCM 15042</name>
    <dbReference type="NCBI Taxonomy" id="1423795"/>
    <lineage>
        <taxon>Bacteria</taxon>
        <taxon>Bacillati</taxon>
        <taxon>Bacillota</taxon>
        <taxon>Bacilli</taxon>
        <taxon>Lactobacillales</taxon>
        <taxon>Lactobacillaceae</taxon>
        <taxon>Lentilactobacillus</taxon>
    </lineage>
</organism>
<dbReference type="InterPro" id="IPR014729">
    <property type="entry name" value="Rossmann-like_a/b/a_fold"/>
</dbReference>
<keyword evidence="5 10" id="KW-0067">ATP-binding</keyword>
<feature type="domain" description="Aminoacyl-tRNA synthetase class Ia" evidence="12">
    <location>
        <begin position="52"/>
        <end position="662"/>
    </location>
</feature>
<evidence type="ECO:0000256" key="3">
    <source>
        <dbReference type="ARBA" id="ARBA00022598"/>
    </source>
</evidence>
<dbReference type="HAMAP" id="MF_02002">
    <property type="entry name" value="Ile_tRNA_synth_type1"/>
    <property type="match status" value="1"/>
</dbReference>
<dbReference type="EMBL" id="AZEI01000002">
    <property type="protein sequence ID" value="KRL18797.1"/>
    <property type="molecule type" value="Genomic_DNA"/>
</dbReference>
<comment type="domain">
    <text evidence="10">IleRS has two distinct active sites: one for aminoacylation and one for editing. The misactivated valine is translocated from the active site to the editing site, which sterically excludes the correctly activated isoleucine. The single editing site contains two valyl binding pockets, one specific for each substrate (Val-AMP or Val-tRNA(Ile)).</text>
</comment>
<dbReference type="InterPro" id="IPR002300">
    <property type="entry name" value="aa-tRNA-synth_Ia"/>
</dbReference>
<comment type="caution">
    <text evidence="15">The sequence shown here is derived from an EMBL/GenBank/DDBJ whole genome shotgun (WGS) entry which is preliminary data.</text>
</comment>
<comment type="subunit">
    <text evidence="10">Monomer.</text>
</comment>
<dbReference type="GO" id="GO:0016874">
    <property type="term" value="F:ligase activity"/>
    <property type="evidence" value="ECO:0007669"/>
    <property type="project" value="UniProtKB-KW"/>
</dbReference>
<comment type="catalytic activity">
    <reaction evidence="9 10">
        <text>tRNA(Ile) + L-isoleucine + ATP = L-isoleucyl-tRNA(Ile) + AMP + diphosphate</text>
        <dbReference type="Rhea" id="RHEA:11060"/>
        <dbReference type="Rhea" id="RHEA-COMP:9666"/>
        <dbReference type="Rhea" id="RHEA-COMP:9695"/>
        <dbReference type="ChEBI" id="CHEBI:30616"/>
        <dbReference type="ChEBI" id="CHEBI:33019"/>
        <dbReference type="ChEBI" id="CHEBI:58045"/>
        <dbReference type="ChEBI" id="CHEBI:78442"/>
        <dbReference type="ChEBI" id="CHEBI:78528"/>
        <dbReference type="ChEBI" id="CHEBI:456215"/>
        <dbReference type="EC" id="6.1.1.5"/>
    </reaction>
</comment>
<dbReference type="SUPFAM" id="SSF52374">
    <property type="entry name" value="Nucleotidylyl transferase"/>
    <property type="match status" value="1"/>
</dbReference>
<dbReference type="NCBIfam" id="TIGR00392">
    <property type="entry name" value="ileS"/>
    <property type="match status" value="1"/>
</dbReference>
<dbReference type="PRINTS" id="PR00984">
    <property type="entry name" value="TRNASYNTHILE"/>
</dbReference>
<dbReference type="InterPro" id="IPR001412">
    <property type="entry name" value="aa-tRNA-synth_I_CS"/>
</dbReference>
<protein>
    <recommendedName>
        <fullName evidence="10">Isoleucine--tRNA ligase</fullName>
        <ecNumber evidence="10">6.1.1.5</ecNumber>
    </recommendedName>
    <alternativeName>
        <fullName evidence="10">Isoleucyl-tRNA synthetase</fullName>
        <shortName evidence="10">IleRS</shortName>
    </alternativeName>
</protein>
<gene>
    <name evidence="10" type="primary">ileS</name>
    <name evidence="15" type="ORF">FD12_GL002067</name>
</gene>
<evidence type="ECO:0000256" key="9">
    <source>
        <dbReference type="ARBA" id="ARBA00048359"/>
    </source>
</evidence>
<keyword evidence="3 10" id="KW-0436">Ligase</keyword>
<keyword evidence="6 10" id="KW-0648">Protein biosynthesis</keyword>
<dbReference type="PROSITE" id="PS00178">
    <property type="entry name" value="AA_TRNA_LIGASE_I"/>
    <property type="match status" value="1"/>
</dbReference>
<dbReference type="InterPro" id="IPR033708">
    <property type="entry name" value="Anticodon_Ile_BEm"/>
</dbReference>
<evidence type="ECO:0000256" key="1">
    <source>
        <dbReference type="ARBA" id="ARBA00006887"/>
    </source>
</evidence>
<keyword evidence="4 10" id="KW-0547">Nucleotide-binding</keyword>
<feature type="binding site" evidence="10">
    <location>
        <position position="941"/>
    </location>
    <ligand>
        <name>Zn(2+)</name>
        <dbReference type="ChEBI" id="CHEBI:29105"/>
    </ligand>
</feature>
<evidence type="ECO:0000256" key="10">
    <source>
        <dbReference type="HAMAP-Rule" id="MF_02002"/>
    </source>
</evidence>
<keyword evidence="7 10" id="KW-0030">Aminoacyl-tRNA synthetase</keyword>
<feature type="binding site" evidence="10">
    <location>
        <position position="626"/>
    </location>
    <ligand>
        <name>ATP</name>
        <dbReference type="ChEBI" id="CHEBI:30616"/>
    </ligand>
</feature>
<dbReference type="InterPro" id="IPR013155">
    <property type="entry name" value="M/V/L/I-tRNA-synth_anticd-bd"/>
</dbReference>